<sequence length="452" mass="50565">MWSYTCPSHYFSMTFSLLILFQVRTLWDVVPAEAGDRFLSLLPPWHAYERACEYFVFTLGVEQMYTSVRNLKEDLQRYQPHYLISVPLVYETLYSGIQKQLSTSSTAQRIVALTLIKISLAYMGLKRIYEGLCLSRNPEQPSPLISTIDWLWARIISAILWPLHMMAKRLVYKKIHSAIGISKAGISGGGSLPMHIDQFFEAIGVIVQNGYGLTESSPVIAARRVSCNVLGSVGHPIRDTEFKIVNSETGEVLPPGSKGIVKAKGPQVMKGYYKNTLATKQIVDEDGWLNTGDIGWIAPHHTRGRSHRCGGVVVLEGRAKDTIVLSTGENVEPLELEEAALRSSLIQQIVVIGQDQRRLGAIIVPNKEEVLITAKKLSIIDANASELSKEKVASLLYEEVRKWTAKCSFQIGPLLVVEEPFTIDNGLMTPTMKIRRDRAVSLYKEEIANLYK</sequence>
<comment type="caution">
    <text evidence="1">The sequence shown here is derived from an EMBL/GenBank/DDBJ whole genome shotgun (WGS) entry which is preliminary data.</text>
</comment>
<protein>
    <submittedName>
        <fullName evidence="1">Uncharacterized protein</fullName>
    </submittedName>
</protein>
<accession>A0ACC1B341</accession>
<evidence type="ECO:0000313" key="1">
    <source>
        <dbReference type="EMBL" id="KAJ0093362.1"/>
    </source>
</evidence>
<evidence type="ECO:0000313" key="2">
    <source>
        <dbReference type="Proteomes" id="UP001164250"/>
    </source>
</evidence>
<keyword evidence="2" id="KW-1185">Reference proteome</keyword>
<dbReference type="EMBL" id="CM047903">
    <property type="protein sequence ID" value="KAJ0093362.1"/>
    <property type="molecule type" value="Genomic_DNA"/>
</dbReference>
<organism evidence="1 2">
    <name type="scientific">Pistacia atlantica</name>
    <dbReference type="NCBI Taxonomy" id="434234"/>
    <lineage>
        <taxon>Eukaryota</taxon>
        <taxon>Viridiplantae</taxon>
        <taxon>Streptophyta</taxon>
        <taxon>Embryophyta</taxon>
        <taxon>Tracheophyta</taxon>
        <taxon>Spermatophyta</taxon>
        <taxon>Magnoliopsida</taxon>
        <taxon>eudicotyledons</taxon>
        <taxon>Gunneridae</taxon>
        <taxon>Pentapetalae</taxon>
        <taxon>rosids</taxon>
        <taxon>malvids</taxon>
        <taxon>Sapindales</taxon>
        <taxon>Anacardiaceae</taxon>
        <taxon>Pistacia</taxon>
    </lineage>
</organism>
<proteinExistence type="predicted"/>
<dbReference type="Proteomes" id="UP001164250">
    <property type="component" value="Chromosome 7"/>
</dbReference>
<gene>
    <name evidence="1" type="ORF">Patl1_26103</name>
</gene>
<name>A0ACC1B341_9ROSI</name>
<reference evidence="2" key="1">
    <citation type="journal article" date="2023" name="G3 (Bethesda)">
        <title>Genome assembly and association tests identify interacting loci associated with vigor, precocity, and sex in interspecific pistachio rootstocks.</title>
        <authorList>
            <person name="Palmer W."/>
            <person name="Jacygrad E."/>
            <person name="Sagayaradj S."/>
            <person name="Cavanaugh K."/>
            <person name="Han R."/>
            <person name="Bertier L."/>
            <person name="Beede B."/>
            <person name="Kafkas S."/>
            <person name="Golino D."/>
            <person name="Preece J."/>
            <person name="Michelmore R."/>
        </authorList>
    </citation>
    <scope>NUCLEOTIDE SEQUENCE [LARGE SCALE GENOMIC DNA]</scope>
</reference>